<evidence type="ECO:0000256" key="15">
    <source>
        <dbReference type="ARBA" id="ARBA00023283"/>
    </source>
</evidence>
<dbReference type="GO" id="GO:0005975">
    <property type="term" value="P:carbohydrate metabolic process"/>
    <property type="evidence" value="ECO:0007669"/>
    <property type="project" value="InterPro"/>
</dbReference>
<dbReference type="InterPro" id="IPR017853">
    <property type="entry name" value="GH"/>
</dbReference>
<dbReference type="AlphaFoldDB" id="A0A1I8MYL8"/>
<feature type="chain" id="PRO_5044561023" description="Alpha-amylase" evidence="19">
    <location>
        <begin position="25"/>
        <end position="499"/>
    </location>
</feature>
<dbReference type="InterPro" id="IPR006046">
    <property type="entry name" value="Alpha_amylase"/>
</dbReference>
<dbReference type="Pfam" id="PF00128">
    <property type="entry name" value="Alpha-amylase"/>
    <property type="match status" value="1"/>
</dbReference>
<evidence type="ECO:0000256" key="4">
    <source>
        <dbReference type="ARBA" id="ARBA00004613"/>
    </source>
</evidence>
<evidence type="ECO:0000256" key="17">
    <source>
        <dbReference type="RuleBase" id="RU003615"/>
    </source>
</evidence>
<keyword evidence="15" id="KW-0873">Pyrrolidone carboxylic acid</keyword>
<evidence type="ECO:0000256" key="11">
    <source>
        <dbReference type="ARBA" id="ARBA00022837"/>
    </source>
</evidence>
<dbReference type="EC" id="3.2.1.1" evidence="18"/>
<evidence type="ECO:0000256" key="13">
    <source>
        <dbReference type="ARBA" id="ARBA00023214"/>
    </source>
</evidence>
<dbReference type="EnsemblMetazoa" id="MDOA009746-RA">
    <property type="protein sequence ID" value="MDOA009746-PA"/>
    <property type="gene ID" value="MDOA009746"/>
</dbReference>
<protein>
    <recommendedName>
        <fullName evidence="18">Alpha-amylase</fullName>
        <ecNumber evidence="18">3.2.1.1</ecNumber>
    </recommendedName>
</protein>
<evidence type="ECO:0000259" key="20">
    <source>
        <dbReference type="SMART" id="SM00632"/>
    </source>
</evidence>
<keyword evidence="14 18" id="KW-0119">Carbohydrate metabolism</keyword>
<comment type="similarity">
    <text evidence="5 17">Belongs to the glycosyl hydrolase 13 family.</text>
</comment>
<evidence type="ECO:0000256" key="19">
    <source>
        <dbReference type="SAM" id="SignalP"/>
    </source>
</evidence>
<evidence type="ECO:0000256" key="1">
    <source>
        <dbReference type="ARBA" id="ARBA00000548"/>
    </source>
</evidence>
<dbReference type="GO" id="GO:0004556">
    <property type="term" value="F:alpha-amylase activity"/>
    <property type="evidence" value="ECO:0007669"/>
    <property type="project" value="UniProtKB-UniRule"/>
</dbReference>
<evidence type="ECO:0000256" key="10">
    <source>
        <dbReference type="ARBA" id="ARBA00022801"/>
    </source>
</evidence>
<evidence type="ECO:0000256" key="16">
    <source>
        <dbReference type="ARBA" id="ARBA00023295"/>
    </source>
</evidence>
<keyword evidence="11" id="KW-0106">Calcium</keyword>
<dbReference type="SUPFAM" id="SSF51011">
    <property type="entry name" value="Glycosyl hydrolase domain"/>
    <property type="match status" value="1"/>
</dbReference>
<evidence type="ECO:0000256" key="12">
    <source>
        <dbReference type="ARBA" id="ARBA00023157"/>
    </source>
</evidence>
<feature type="signal peptide" evidence="19">
    <location>
        <begin position="1"/>
        <end position="24"/>
    </location>
</feature>
<gene>
    <name evidence="22" type="primary">101890748</name>
</gene>
<dbReference type="eggNOG" id="KOG2212">
    <property type="taxonomic scope" value="Eukaryota"/>
</dbReference>
<dbReference type="Gene3D" id="2.60.40.1180">
    <property type="entry name" value="Golgi alpha-mannosidase II"/>
    <property type="match status" value="1"/>
</dbReference>
<keyword evidence="8" id="KW-0479">Metal-binding</keyword>
<evidence type="ECO:0000256" key="9">
    <source>
        <dbReference type="ARBA" id="ARBA00022729"/>
    </source>
</evidence>
<evidence type="ECO:0000256" key="7">
    <source>
        <dbReference type="ARBA" id="ARBA00022525"/>
    </source>
</evidence>
<keyword evidence="16 18" id="KW-0326">Glycosidase</keyword>
<dbReference type="Gene3D" id="3.20.20.80">
    <property type="entry name" value="Glycosidases"/>
    <property type="match status" value="1"/>
</dbReference>
<keyword evidence="13" id="KW-0868">Chloride</keyword>
<keyword evidence="12" id="KW-1015">Disulfide bond</keyword>
<dbReference type="InterPro" id="IPR013780">
    <property type="entry name" value="Glyco_hydro_b"/>
</dbReference>
<evidence type="ECO:0000259" key="21">
    <source>
        <dbReference type="SMART" id="SM00642"/>
    </source>
</evidence>
<evidence type="ECO:0000256" key="18">
    <source>
        <dbReference type="RuleBase" id="RU361134"/>
    </source>
</evidence>
<reference evidence="22" key="1">
    <citation type="submission" date="2021-01" db="UniProtKB">
        <authorList>
            <consortium name="EnsemblMetazoa"/>
        </authorList>
    </citation>
    <scope>IDENTIFICATION</scope>
    <source>
        <strain evidence="22">Aabys</strain>
    </source>
</reference>
<comment type="catalytic activity">
    <reaction evidence="1 18">
        <text>Endohydrolysis of (1-&gt;4)-alpha-D-glucosidic linkages in polysaccharides containing three or more (1-&gt;4)-alpha-linked D-glucose units.</text>
        <dbReference type="EC" id="3.2.1.1"/>
    </reaction>
</comment>
<dbReference type="FunFam" id="3.20.20.80:FF:000119">
    <property type="entry name" value="Alpha-amylase-related protein"/>
    <property type="match status" value="1"/>
</dbReference>
<evidence type="ECO:0000313" key="22">
    <source>
        <dbReference type="EnsemblMetazoa" id="MDOA009746-PA"/>
    </source>
</evidence>
<feature type="domain" description="Alpha-amylase C-terminal" evidence="20">
    <location>
        <begin position="410"/>
        <end position="498"/>
    </location>
</feature>
<evidence type="ECO:0000256" key="14">
    <source>
        <dbReference type="ARBA" id="ARBA00023277"/>
    </source>
</evidence>
<dbReference type="PANTHER" id="PTHR43447">
    <property type="entry name" value="ALPHA-AMYLASE"/>
    <property type="match status" value="1"/>
</dbReference>
<dbReference type="SMART" id="SM00642">
    <property type="entry name" value="Aamy"/>
    <property type="match status" value="1"/>
</dbReference>
<dbReference type="InterPro" id="IPR031319">
    <property type="entry name" value="A-amylase_C"/>
</dbReference>
<dbReference type="STRING" id="7370.A0A1I8MYL8"/>
<keyword evidence="10 18" id="KW-0378">Hydrolase</keyword>
<keyword evidence="7" id="KW-0964">Secreted</keyword>
<name>A0A1I8MYL8_MUSDO</name>
<comment type="subunit">
    <text evidence="6">Monomer.</text>
</comment>
<evidence type="ECO:0000256" key="2">
    <source>
        <dbReference type="ARBA" id="ARBA00001913"/>
    </source>
</evidence>
<dbReference type="KEGG" id="mde:101890748"/>
<evidence type="ECO:0000256" key="6">
    <source>
        <dbReference type="ARBA" id="ARBA00011245"/>
    </source>
</evidence>
<dbReference type="SUPFAM" id="SSF51445">
    <property type="entry name" value="(Trans)glycosidases"/>
    <property type="match status" value="1"/>
</dbReference>
<dbReference type="SMART" id="SM00632">
    <property type="entry name" value="Aamy_C"/>
    <property type="match status" value="1"/>
</dbReference>
<comment type="cofactor">
    <cofactor evidence="3">
        <name>chloride</name>
        <dbReference type="ChEBI" id="CHEBI:17996"/>
    </cofactor>
</comment>
<dbReference type="InterPro" id="IPR006048">
    <property type="entry name" value="A-amylase/branching_C"/>
</dbReference>
<accession>A0A1I8MYL8</accession>
<dbReference type="CDD" id="cd11317">
    <property type="entry name" value="AmyAc_bac_euk_AmyA"/>
    <property type="match status" value="1"/>
</dbReference>
<feature type="domain" description="Glycosyl hydrolase family 13 catalytic" evidence="21">
    <location>
        <begin position="35"/>
        <end position="401"/>
    </location>
</feature>
<dbReference type="PRINTS" id="PR00110">
    <property type="entry name" value="ALPHAAMYLASE"/>
</dbReference>
<dbReference type="GO" id="GO:0046872">
    <property type="term" value="F:metal ion binding"/>
    <property type="evidence" value="ECO:0007669"/>
    <property type="project" value="UniProtKB-KW"/>
</dbReference>
<dbReference type="Pfam" id="PF02806">
    <property type="entry name" value="Alpha-amylase_C"/>
    <property type="match status" value="1"/>
</dbReference>
<sequence>MFKFKAVWAFVALCMALSWGNVDAQHNPHWWSGRNTIVHLFEWKWNDIARECEEFLAPHGFAGVQVSPVSENVIVHNRPWWERYQPLSYKLTTRSGNEQEFADMCRRCNAVGIRIYVDVILNHMAADQGQTATGTAGSLSEPGLKVYPAVPYSGMDFHETCDIWDWNDRYQVQNCELVGLKDLDQSKEWVRDRLVEFLDHLVELGVAGFRVDAAKHMRADDLKIIYNRVRNLNTNHGFAANARPFIYQEVIDHGHETISKYEYNQLGAVTEFRFSEEIGRAFRGGNQLKWLVTWGPEWGFLPSEHALVFVDNHDNQRDGGHVLTYKQPKQYKMATAFGLAYPYGISRVMSSFDFSDRDQPPPQTADGVIISPVFDATTGACTNGWVCEHRWRQIYNMIEFKNVAGDAGLNDWWDNDDNQIAFCRGDRAFVAFNGNSYDLDERLMTCLAPGTYCDVISGAKVNGRCTGKSVEVELWGYAQIKIGAGEEDGVLAIHKNSKL</sequence>
<organism evidence="22">
    <name type="scientific">Musca domestica</name>
    <name type="common">House fly</name>
    <dbReference type="NCBI Taxonomy" id="7370"/>
    <lineage>
        <taxon>Eukaryota</taxon>
        <taxon>Metazoa</taxon>
        <taxon>Ecdysozoa</taxon>
        <taxon>Arthropoda</taxon>
        <taxon>Hexapoda</taxon>
        <taxon>Insecta</taxon>
        <taxon>Pterygota</taxon>
        <taxon>Neoptera</taxon>
        <taxon>Endopterygota</taxon>
        <taxon>Diptera</taxon>
        <taxon>Brachycera</taxon>
        <taxon>Muscomorpha</taxon>
        <taxon>Muscoidea</taxon>
        <taxon>Muscidae</taxon>
        <taxon>Musca</taxon>
    </lineage>
</organism>
<proteinExistence type="inferred from homology"/>
<evidence type="ECO:0000256" key="8">
    <source>
        <dbReference type="ARBA" id="ARBA00022723"/>
    </source>
</evidence>
<dbReference type="VEuPathDB" id="VectorBase:MDOMA2_005722"/>
<keyword evidence="9 19" id="KW-0732">Signal</keyword>
<dbReference type="OrthoDB" id="550577at2759"/>
<comment type="subcellular location">
    <subcellularLocation>
        <location evidence="4">Secreted</location>
    </subcellularLocation>
</comment>
<evidence type="ECO:0000256" key="5">
    <source>
        <dbReference type="ARBA" id="ARBA00008061"/>
    </source>
</evidence>
<dbReference type="RefSeq" id="XP_005176986.2">
    <property type="nucleotide sequence ID" value="XM_005176929.4"/>
</dbReference>
<dbReference type="VEuPathDB" id="VectorBase:MDOA009746"/>
<dbReference type="InterPro" id="IPR006047">
    <property type="entry name" value="GH13_cat_dom"/>
</dbReference>
<comment type="cofactor">
    <cofactor evidence="2">
        <name>Ca(2+)</name>
        <dbReference type="ChEBI" id="CHEBI:29108"/>
    </cofactor>
</comment>
<evidence type="ECO:0000256" key="3">
    <source>
        <dbReference type="ARBA" id="ARBA00001923"/>
    </source>
</evidence>
<dbReference type="GO" id="GO:0005576">
    <property type="term" value="C:extracellular region"/>
    <property type="evidence" value="ECO:0007669"/>
    <property type="project" value="UniProtKB-SubCell"/>
</dbReference>